<feature type="domain" description="Aldehyde dehydrogenase" evidence="2">
    <location>
        <begin position="3"/>
        <end position="417"/>
    </location>
</feature>
<dbReference type="CDD" id="cd07129">
    <property type="entry name" value="ALDH_KGSADH"/>
    <property type="match status" value="1"/>
</dbReference>
<evidence type="ECO:0000313" key="4">
    <source>
        <dbReference type="Proteomes" id="UP000536685"/>
    </source>
</evidence>
<evidence type="ECO:0000256" key="1">
    <source>
        <dbReference type="ARBA" id="ARBA00023002"/>
    </source>
</evidence>
<dbReference type="GO" id="GO:0033721">
    <property type="term" value="F:aldehyde dehydrogenase (NADP+) activity"/>
    <property type="evidence" value="ECO:0007669"/>
    <property type="project" value="UniProtKB-EC"/>
</dbReference>
<protein>
    <submittedName>
        <fullName evidence="3">NADP-dependent aldehyde dehydrogenase</fullName>
        <ecNumber evidence="3">1.2.1.4</ecNumber>
    </submittedName>
</protein>
<name>A0A841AR81_9MICO</name>
<dbReference type="EMBL" id="JACHMJ010000001">
    <property type="protein sequence ID" value="MBB5844808.1"/>
    <property type="molecule type" value="Genomic_DNA"/>
</dbReference>
<sequence>MTTRAELDTIVSTASLVAPIVASTTDIERALWLEAVADALDARVDDLVALANEESSLGVPRLTGEVARTTGQLRLFARVVREGSYLDATIDHADPGSTPPSPDLRRVMRPLGPVAVFAASNFPFAFSVAGGDTASALAVGCPVIVKAHPGHPRLSRLTASIVTEALRNADAPDGVFALVEGVETGIDLVNSPAIEAVGFTGSLHGGRALFDVASSRPKPIPFYGELGSLNPVLVTPAAVSADLAAGLAGSFTLGVGQFCTKPGVVFVPQGAGFEALLADAVGTPQPAPMLTPGLAATFAEGLERLQQRAETIVGAQQEPGSGTPVVLATTVADVLADPEALLVECFGPTTLLVRYESVDEALAAIAVIGGTLTATLHAAEGDDVADLADALARVSGRVLFGGWPTGVAVTWAQQHGGPWPSTTSPTHTSVGAAAVRRWVRPVAYQSAPSAVLPPALRDENPLGIPQRVDGVLTLP</sequence>
<organism evidence="3 4">
    <name type="scientific">Conyzicola lurida</name>
    <dbReference type="NCBI Taxonomy" id="1172621"/>
    <lineage>
        <taxon>Bacteria</taxon>
        <taxon>Bacillati</taxon>
        <taxon>Actinomycetota</taxon>
        <taxon>Actinomycetes</taxon>
        <taxon>Micrococcales</taxon>
        <taxon>Microbacteriaceae</taxon>
        <taxon>Conyzicola</taxon>
    </lineage>
</organism>
<accession>A0A841AR81</accession>
<dbReference type="EC" id="1.2.1.4" evidence="3"/>
<proteinExistence type="predicted"/>
<dbReference type="AlphaFoldDB" id="A0A841AR81"/>
<keyword evidence="1 3" id="KW-0560">Oxidoreductase</keyword>
<dbReference type="Gene3D" id="3.40.309.10">
    <property type="entry name" value="Aldehyde Dehydrogenase, Chain A, domain 2"/>
    <property type="match status" value="1"/>
</dbReference>
<dbReference type="InterPro" id="IPR016163">
    <property type="entry name" value="Ald_DH_C"/>
</dbReference>
<evidence type="ECO:0000313" key="3">
    <source>
        <dbReference type="EMBL" id="MBB5844808.1"/>
    </source>
</evidence>
<dbReference type="InterPro" id="IPR044151">
    <property type="entry name" value="ALDH_KGSADH"/>
</dbReference>
<gene>
    <name evidence="3" type="ORF">HD599_003131</name>
</gene>
<dbReference type="InterPro" id="IPR015590">
    <property type="entry name" value="Aldehyde_DH_dom"/>
</dbReference>
<comment type="caution">
    <text evidence="3">The sequence shown here is derived from an EMBL/GenBank/DDBJ whole genome shotgun (WGS) entry which is preliminary data.</text>
</comment>
<dbReference type="Gene3D" id="3.40.605.10">
    <property type="entry name" value="Aldehyde Dehydrogenase, Chain A, domain 1"/>
    <property type="match status" value="1"/>
</dbReference>
<reference evidence="3 4" key="1">
    <citation type="submission" date="2020-08" db="EMBL/GenBank/DDBJ databases">
        <title>Sequencing the genomes of 1000 actinobacteria strains.</title>
        <authorList>
            <person name="Klenk H.-P."/>
        </authorList>
    </citation>
    <scope>NUCLEOTIDE SEQUENCE [LARGE SCALE GENOMIC DNA]</scope>
    <source>
        <strain evidence="3 4">DSM 105784</strain>
    </source>
</reference>
<dbReference type="InterPro" id="IPR050740">
    <property type="entry name" value="Aldehyde_DH_Superfamily"/>
</dbReference>
<dbReference type="InterPro" id="IPR016162">
    <property type="entry name" value="Ald_DH_N"/>
</dbReference>
<evidence type="ECO:0000259" key="2">
    <source>
        <dbReference type="Pfam" id="PF00171"/>
    </source>
</evidence>
<dbReference type="Pfam" id="PF00171">
    <property type="entry name" value="Aldedh"/>
    <property type="match status" value="1"/>
</dbReference>
<dbReference type="PANTHER" id="PTHR43353:SF3">
    <property type="entry name" value="ALDEHYDE DEHYDROGENASE-RELATED"/>
    <property type="match status" value="1"/>
</dbReference>
<dbReference type="Proteomes" id="UP000536685">
    <property type="component" value="Unassembled WGS sequence"/>
</dbReference>
<dbReference type="InterPro" id="IPR016161">
    <property type="entry name" value="Ald_DH/histidinol_DH"/>
</dbReference>
<dbReference type="RefSeq" id="WP_184239326.1">
    <property type="nucleotide sequence ID" value="NZ_JACHMJ010000001.1"/>
</dbReference>
<dbReference type="SUPFAM" id="SSF53720">
    <property type="entry name" value="ALDH-like"/>
    <property type="match status" value="1"/>
</dbReference>
<keyword evidence="4" id="KW-1185">Reference proteome</keyword>
<dbReference type="PANTHER" id="PTHR43353">
    <property type="entry name" value="SUCCINATE-SEMIALDEHYDE DEHYDROGENASE, MITOCHONDRIAL"/>
    <property type="match status" value="1"/>
</dbReference>